<organism evidence="13 14">
    <name type="scientific">Runella defluvii</name>
    <dbReference type="NCBI Taxonomy" id="370973"/>
    <lineage>
        <taxon>Bacteria</taxon>
        <taxon>Pseudomonadati</taxon>
        <taxon>Bacteroidota</taxon>
        <taxon>Cytophagia</taxon>
        <taxon>Cytophagales</taxon>
        <taxon>Spirosomataceae</taxon>
        <taxon>Runella</taxon>
    </lineage>
</organism>
<comment type="catalytic activity">
    <reaction evidence="1">
        <text>ATP + protein L-histidine = ADP + protein N-phospho-L-histidine.</text>
        <dbReference type="EC" id="2.7.13.3"/>
    </reaction>
</comment>
<keyword evidence="14" id="KW-1185">Reference proteome</keyword>
<evidence type="ECO:0000259" key="10">
    <source>
        <dbReference type="PROSITE" id="PS50109"/>
    </source>
</evidence>
<evidence type="ECO:0000256" key="2">
    <source>
        <dbReference type="ARBA" id="ARBA00012438"/>
    </source>
</evidence>
<evidence type="ECO:0000313" key="14">
    <source>
        <dbReference type="Proteomes" id="UP000541352"/>
    </source>
</evidence>
<dbReference type="InterPro" id="IPR003661">
    <property type="entry name" value="HisK_dim/P_dom"/>
</dbReference>
<dbReference type="NCBIfam" id="TIGR00229">
    <property type="entry name" value="sensory_box"/>
    <property type="match status" value="1"/>
</dbReference>
<keyword evidence="8" id="KW-0902">Two-component regulatory system</keyword>
<dbReference type="PROSITE" id="PS50109">
    <property type="entry name" value="HIS_KIN"/>
    <property type="match status" value="1"/>
</dbReference>
<dbReference type="SUPFAM" id="SSF52172">
    <property type="entry name" value="CheY-like"/>
    <property type="match status" value="1"/>
</dbReference>
<keyword evidence="7" id="KW-0067">ATP-binding</keyword>
<dbReference type="SMART" id="SM00387">
    <property type="entry name" value="HATPase_c"/>
    <property type="match status" value="1"/>
</dbReference>
<feature type="domain" description="Response regulatory" evidence="11">
    <location>
        <begin position="7"/>
        <end position="124"/>
    </location>
</feature>
<dbReference type="InterPro" id="IPR000014">
    <property type="entry name" value="PAS"/>
</dbReference>
<dbReference type="AlphaFoldDB" id="A0A7W5ZQQ3"/>
<dbReference type="InterPro" id="IPR035965">
    <property type="entry name" value="PAS-like_dom_sf"/>
</dbReference>
<evidence type="ECO:0000256" key="4">
    <source>
        <dbReference type="ARBA" id="ARBA00022679"/>
    </source>
</evidence>
<evidence type="ECO:0000256" key="5">
    <source>
        <dbReference type="ARBA" id="ARBA00022741"/>
    </source>
</evidence>
<comment type="caution">
    <text evidence="13">The sequence shown here is derived from an EMBL/GenBank/DDBJ whole genome shotgun (WGS) entry which is preliminary data.</text>
</comment>
<dbReference type="PANTHER" id="PTHR43065:SF10">
    <property type="entry name" value="PEROXIDE STRESS-ACTIVATED HISTIDINE KINASE MAK3"/>
    <property type="match status" value="1"/>
</dbReference>
<evidence type="ECO:0000256" key="3">
    <source>
        <dbReference type="ARBA" id="ARBA00022553"/>
    </source>
</evidence>
<dbReference type="PRINTS" id="PR00344">
    <property type="entry name" value="BCTRLSENSOR"/>
</dbReference>
<dbReference type="RefSeq" id="WP_183976523.1">
    <property type="nucleotide sequence ID" value="NZ_JACIBY010000008.1"/>
</dbReference>
<sequence length="488" mass="55613">MSTETLKLLIVDDDEDDFYLTSDYIKEIPSKKFDITWANSFNEGIKKLTQDNFDLCFFDFLLGAKTGIDLLKMALDRGVSCPIVLLTGKGDQHIDLEAMRLGAMDYLVKSELDSEKLNRCIRYSLERAESVRRLRESETRLRNIFEHIKDAVLLKRPNGLIFYHNTAALTLLGFDETDIRQLHFRDLFVTVSDYDRYVLALEHRDSLDHFDALLLRKNNERTLCSLHISRHTDSEGLPYIMIVIQDITARKKLERDRLLAEKAASTARLVRTLAHEVRNPLTNIHLSLDQLEPELEDEDLRLFTDIIRRNGHRINGLITELLNSFKPQETILKHVSIQDILEAALAEAIDRINLKKITLIKEFGPACLLELDASKIKIALLNLIINAIEAMEPESGVLTIVTYIDDETCFVKVQDNGSGISPENLNRLFEPYFTSKTNGLGLGLAATLTILHSHQATVEVESELEKGTTFTVMFPLAKYTSFAEEEMV</sequence>
<feature type="modified residue" description="4-aspartylphosphate" evidence="9">
    <location>
        <position position="59"/>
    </location>
</feature>
<dbReference type="InterPro" id="IPR003594">
    <property type="entry name" value="HATPase_dom"/>
</dbReference>
<dbReference type="Pfam" id="PF00072">
    <property type="entry name" value="Response_reg"/>
    <property type="match status" value="1"/>
</dbReference>
<evidence type="ECO:0000256" key="7">
    <source>
        <dbReference type="ARBA" id="ARBA00022840"/>
    </source>
</evidence>
<dbReference type="SMART" id="SM00448">
    <property type="entry name" value="REC"/>
    <property type="match status" value="1"/>
</dbReference>
<dbReference type="SUPFAM" id="SSF55874">
    <property type="entry name" value="ATPase domain of HSP90 chaperone/DNA topoisomerase II/histidine kinase"/>
    <property type="match status" value="1"/>
</dbReference>
<dbReference type="InterPro" id="IPR011006">
    <property type="entry name" value="CheY-like_superfamily"/>
</dbReference>
<dbReference type="InterPro" id="IPR001789">
    <property type="entry name" value="Sig_transdc_resp-reg_receiver"/>
</dbReference>
<evidence type="ECO:0000256" key="8">
    <source>
        <dbReference type="ARBA" id="ARBA00023012"/>
    </source>
</evidence>
<dbReference type="Proteomes" id="UP000541352">
    <property type="component" value="Unassembled WGS sequence"/>
</dbReference>
<dbReference type="GO" id="GO:0000155">
    <property type="term" value="F:phosphorelay sensor kinase activity"/>
    <property type="evidence" value="ECO:0007669"/>
    <property type="project" value="InterPro"/>
</dbReference>
<feature type="domain" description="Histidine kinase" evidence="10">
    <location>
        <begin position="272"/>
        <end position="478"/>
    </location>
</feature>
<keyword evidence="6" id="KW-0418">Kinase</keyword>
<dbReference type="InterPro" id="IPR004358">
    <property type="entry name" value="Sig_transdc_His_kin-like_C"/>
</dbReference>
<dbReference type="CDD" id="cd00082">
    <property type="entry name" value="HisKA"/>
    <property type="match status" value="1"/>
</dbReference>
<keyword evidence="4" id="KW-0808">Transferase</keyword>
<dbReference type="Gene3D" id="1.10.287.130">
    <property type="match status" value="1"/>
</dbReference>
<reference evidence="13 14" key="1">
    <citation type="submission" date="2020-08" db="EMBL/GenBank/DDBJ databases">
        <title>Genomic Encyclopedia of Type Strains, Phase IV (KMG-IV): sequencing the most valuable type-strain genomes for metagenomic binning, comparative biology and taxonomic classification.</title>
        <authorList>
            <person name="Goeker M."/>
        </authorList>
    </citation>
    <scope>NUCLEOTIDE SEQUENCE [LARGE SCALE GENOMIC DNA]</scope>
    <source>
        <strain evidence="13 14">DSM 17976</strain>
    </source>
</reference>
<dbReference type="Gene3D" id="3.30.565.10">
    <property type="entry name" value="Histidine kinase-like ATPase, C-terminal domain"/>
    <property type="match status" value="1"/>
</dbReference>
<dbReference type="CDD" id="cd00130">
    <property type="entry name" value="PAS"/>
    <property type="match status" value="1"/>
</dbReference>
<dbReference type="EMBL" id="JACIBY010000008">
    <property type="protein sequence ID" value="MBB3839892.1"/>
    <property type="molecule type" value="Genomic_DNA"/>
</dbReference>
<dbReference type="PROSITE" id="PS50110">
    <property type="entry name" value="RESPONSE_REGULATORY"/>
    <property type="match status" value="1"/>
</dbReference>
<evidence type="ECO:0000256" key="6">
    <source>
        <dbReference type="ARBA" id="ARBA00022777"/>
    </source>
</evidence>
<accession>A0A7W5ZQQ3</accession>
<dbReference type="Pfam" id="PF02518">
    <property type="entry name" value="HATPase_c"/>
    <property type="match status" value="1"/>
</dbReference>
<proteinExistence type="predicted"/>
<dbReference type="PANTHER" id="PTHR43065">
    <property type="entry name" value="SENSOR HISTIDINE KINASE"/>
    <property type="match status" value="1"/>
</dbReference>
<dbReference type="Pfam" id="PF00989">
    <property type="entry name" value="PAS"/>
    <property type="match status" value="1"/>
</dbReference>
<dbReference type="SUPFAM" id="SSF55785">
    <property type="entry name" value="PYP-like sensor domain (PAS domain)"/>
    <property type="match status" value="1"/>
</dbReference>
<dbReference type="InterPro" id="IPR005467">
    <property type="entry name" value="His_kinase_dom"/>
</dbReference>
<dbReference type="InterPro" id="IPR036890">
    <property type="entry name" value="HATPase_C_sf"/>
</dbReference>
<evidence type="ECO:0000259" key="11">
    <source>
        <dbReference type="PROSITE" id="PS50110"/>
    </source>
</evidence>
<gene>
    <name evidence="13" type="ORF">FHS57_003903</name>
</gene>
<protein>
    <recommendedName>
        <fullName evidence="2">histidine kinase</fullName>
        <ecNumber evidence="2">2.7.13.3</ecNumber>
    </recommendedName>
</protein>
<dbReference type="Gene3D" id="3.30.450.20">
    <property type="entry name" value="PAS domain"/>
    <property type="match status" value="1"/>
</dbReference>
<dbReference type="SUPFAM" id="SSF47384">
    <property type="entry name" value="Homodimeric domain of signal transducing histidine kinase"/>
    <property type="match status" value="1"/>
</dbReference>
<dbReference type="EC" id="2.7.13.3" evidence="2"/>
<dbReference type="Pfam" id="PF00512">
    <property type="entry name" value="HisKA"/>
    <property type="match status" value="1"/>
</dbReference>
<keyword evidence="3 9" id="KW-0597">Phosphoprotein</keyword>
<evidence type="ECO:0000259" key="12">
    <source>
        <dbReference type="PROSITE" id="PS50112"/>
    </source>
</evidence>
<dbReference type="GO" id="GO:0006355">
    <property type="term" value="P:regulation of DNA-templated transcription"/>
    <property type="evidence" value="ECO:0007669"/>
    <property type="project" value="InterPro"/>
</dbReference>
<evidence type="ECO:0000256" key="9">
    <source>
        <dbReference type="PROSITE-ProRule" id="PRU00169"/>
    </source>
</evidence>
<dbReference type="GO" id="GO:0005524">
    <property type="term" value="F:ATP binding"/>
    <property type="evidence" value="ECO:0007669"/>
    <property type="project" value="UniProtKB-KW"/>
</dbReference>
<dbReference type="InterPro" id="IPR036097">
    <property type="entry name" value="HisK_dim/P_sf"/>
</dbReference>
<feature type="domain" description="PAS" evidence="12">
    <location>
        <begin position="137"/>
        <end position="179"/>
    </location>
</feature>
<dbReference type="SMART" id="SM00388">
    <property type="entry name" value="HisKA"/>
    <property type="match status" value="1"/>
</dbReference>
<evidence type="ECO:0000256" key="1">
    <source>
        <dbReference type="ARBA" id="ARBA00000085"/>
    </source>
</evidence>
<keyword evidence="5" id="KW-0547">Nucleotide-binding</keyword>
<dbReference type="Gene3D" id="3.40.50.2300">
    <property type="match status" value="1"/>
</dbReference>
<dbReference type="PROSITE" id="PS50112">
    <property type="entry name" value="PAS"/>
    <property type="match status" value="1"/>
</dbReference>
<dbReference type="CDD" id="cd00156">
    <property type="entry name" value="REC"/>
    <property type="match status" value="1"/>
</dbReference>
<name>A0A7W5ZQQ3_9BACT</name>
<dbReference type="InterPro" id="IPR013767">
    <property type="entry name" value="PAS_fold"/>
</dbReference>
<evidence type="ECO:0000313" key="13">
    <source>
        <dbReference type="EMBL" id="MBB3839892.1"/>
    </source>
</evidence>